<dbReference type="CDD" id="cd14688">
    <property type="entry name" value="bZIP_YAP"/>
    <property type="match status" value="1"/>
</dbReference>
<dbReference type="EMBL" id="MU864944">
    <property type="protein sequence ID" value="KAK4464846.1"/>
    <property type="molecule type" value="Genomic_DNA"/>
</dbReference>
<dbReference type="AlphaFoldDB" id="A0AAV9HVV3"/>
<keyword evidence="10" id="KW-1185">Reference proteome</keyword>
<dbReference type="InterPro" id="IPR050936">
    <property type="entry name" value="AP-1-like"/>
</dbReference>
<keyword evidence="6" id="KW-0539">Nucleus</keyword>
<keyword evidence="4" id="KW-0238">DNA-binding</keyword>
<evidence type="ECO:0000313" key="9">
    <source>
        <dbReference type="EMBL" id="KAK4464846.1"/>
    </source>
</evidence>
<evidence type="ECO:0000256" key="7">
    <source>
        <dbReference type="SAM" id="MobiDB-lite"/>
    </source>
</evidence>
<sequence>MLLSQLSSLSSLVFGFPLESTDTTMIFKAWTNLRIGSGQNVPADDQASPSKAEQRRAQVRKAQIQHRQRKANYVKTLETDAERYREMIATTRREALAIHAENEAIKAQLLQHSLKLSLDQNLFLTEQMASTPSPRNDDHEAYNMLPLEDITMTLGYDDIMNAPCYYISSSPSPSQFGSSVNSLEGSAAPETCSAAPNPHLPEMTPQQIQQAINFILALEHICRDHSHPSLFSSSSEFPSTDEDCITGRESGHTLMATSLALRSAPSNVFQAARKTKLFPGSSISIRPPAPDSSDAVSWQASGLTLQSLYGLACSLHGKDDAEVTPVQVWFELVARYGVDAVLGAIDQMKREFIGVVKCPHYGAVLEREAFESIVGRVLGSASG</sequence>
<dbReference type="Proteomes" id="UP001321749">
    <property type="component" value="Unassembled WGS sequence"/>
</dbReference>
<keyword evidence="5" id="KW-0804">Transcription</keyword>
<keyword evidence="3" id="KW-0805">Transcription regulation</keyword>
<dbReference type="GO" id="GO:0090575">
    <property type="term" value="C:RNA polymerase II transcription regulator complex"/>
    <property type="evidence" value="ECO:0007669"/>
    <property type="project" value="TreeGrafter"/>
</dbReference>
<reference evidence="9" key="1">
    <citation type="journal article" date="2023" name="Mol. Phylogenet. Evol.">
        <title>Genome-scale phylogeny and comparative genomics of the fungal order Sordariales.</title>
        <authorList>
            <person name="Hensen N."/>
            <person name="Bonometti L."/>
            <person name="Westerberg I."/>
            <person name="Brannstrom I.O."/>
            <person name="Guillou S."/>
            <person name="Cros-Aarteil S."/>
            <person name="Calhoun S."/>
            <person name="Haridas S."/>
            <person name="Kuo A."/>
            <person name="Mondo S."/>
            <person name="Pangilinan J."/>
            <person name="Riley R."/>
            <person name="LaButti K."/>
            <person name="Andreopoulos B."/>
            <person name="Lipzen A."/>
            <person name="Chen C."/>
            <person name="Yan M."/>
            <person name="Daum C."/>
            <person name="Ng V."/>
            <person name="Clum A."/>
            <person name="Steindorff A."/>
            <person name="Ohm R.A."/>
            <person name="Martin F."/>
            <person name="Silar P."/>
            <person name="Natvig D.O."/>
            <person name="Lalanne C."/>
            <person name="Gautier V."/>
            <person name="Ament-Velasquez S.L."/>
            <person name="Kruys A."/>
            <person name="Hutchinson M.I."/>
            <person name="Powell A.J."/>
            <person name="Barry K."/>
            <person name="Miller A.N."/>
            <person name="Grigoriev I.V."/>
            <person name="Debuchy R."/>
            <person name="Gladieux P."/>
            <person name="Hiltunen Thoren M."/>
            <person name="Johannesson H."/>
        </authorList>
    </citation>
    <scope>NUCLEOTIDE SEQUENCE</scope>
    <source>
        <strain evidence="9">PSN324</strain>
    </source>
</reference>
<evidence type="ECO:0000256" key="6">
    <source>
        <dbReference type="ARBA" id="ARBA00023242"/>
    </source>
</evidence>
<organism evidence="9 10">
    <name type="scientific">Cladorrhinum samala</name>
    <dbReference type="NCBI Taxonomy" id="585594"/>
    <lineage>
        <taxon>Eukaryota</taxon>
        <taxon>Fungi</taxon>
        <taxon>Dikarya</taxon>
        <taxon>Ascomycota</taxon>
        <taxon>Pezizomycotina</taxon>
        <taxon>Sordariomycetes</taxon>
        <taxon>Sordariomycetidae</taxon>
        <taxon>Sordariales</taxon>
        <taxon>Podosporaceae</taxon>
        <taxon>Cladorrhinum</taxon>
    </lineage>
</organism>
<comment type="caution">
    <text evidence="9">The sequence shown here is derived from an EMBL/GenBank/DDBJ whole genome shotgun (WGS) entry which is preliminary data.</text>
</comment>
<dbReference type="PANTHER" id="PTHR40621">
    <property type="entry name" value="TRANSCRIPTION FACTOR KAPC-RELATED"/>
    <property type="match status" value="1"/>
</dbReference>
<feature type="region of interest" description="Disordered" evidence="7">
    <location>
        <begin position="38"/>
        <end position="58"/>
    </location>
</feature>
<evidence type="ECO:0000256" key="4">
    <source>
        <dbReference type="ARBA" id="ARBA00023125"/>
    </source>
</evidence>
<evidence type="ECO:0008006" key="11">
    <source>
        <dbReference type="Google" id="ProtNLM"/>
    </source>
</evidence>
<gene>
    <name evidence="9" type="ORF">QBC42DRAFT_262454</name>
</gene>
<dbReference type="GO" id="GO:0001228">
    <property type="term" value="F:DNA-binding transcription activator activity, RNA polymerase II-specific"/>
    <property type="evidence" value="ECO:0007669"/>
    <property type="project" value="TreeGrafter"/>
</dbReference>
<keyword evidence="8" id="KW-0732">Signal</keyword>
<protein>
    <recommendedName>
        <fullName evidence="11">BZIP domain-containing protein</fullName>
    </recommendedName>
</protein>
<accession>A0AAV9HVV3</accession>
<dbReference type="PANTHER" id="PTHR40621:SF11">
    <property type="entry name" value="TRANSCRIPTION FACTOR KAPC-RELATED"/>
    <property type="match status" value="1"/>
</dbReference>
<name>A0AAV9HVV3_9PEZI</name>
<dbReference type="SUPFAM" id="SSF57959">
    <property type="entry name" value="Leucine zipper domain"/>
    <property type="match status" value="1"/>
</dbReference>
<evidence type="ECO:0000256" key="5">
    <source>
        <dbReference type="ARBA" id="ARBA00023163"/>
    </source>
</evidence>
<proteinExistence type="inferred from homology"/>
<reference evidence="9" key="2">
    <citation type="submission" date="2023-06" db="EMBL/GenBank/DDBJ databases">
        <authorList>
            <consortium name="Lawrence Berkeley National Laboratory"/>
            <person name="Mondo S.J."/>
            <person name="Hensen N."/>
            <person name="Bonometti L."/>
            <person name="Westerberg I."/>
            <person name="Brannstrom I.O."/>
            <person name="Guillou S."/>
            <person name="Cros-Aarteil S."/>
            <person name="Calhoun S."/>
            <person name="Haridas S."/>
            <person name="Kuo A."/>
            <person name="Pangilinan J."/>
            <person name="Riley R."/>
            <person name="Labutti K."/>
            <person name="Andreopoulos B."/>
            <person name="Lipzen A."/>
            <person name="Chen C."/>
            <person name="Yanf M."/>
            <person name="Daum C."/>
            <person name="Ng V."/>
            <person name="Clum A."/>
            <person name="Steindorff A."/>
            <person name="Ohm R."/>
            <person name="Martin F."/>
            <person name="Silar P."/>
            <person name="Natvig D."/>
            <person name="Lalanne C."/>
            <person name="Gautier V."/>
            <person name="Ament-Velasquez S.L."/>
            <person name="Kruys A."/>
            <person name="Hutchinson M.I."/>
            <person name="Powell A.J."/>
            <person name="Barry K."/>
            <person name="Miller A.N."/>
            <person name="Grigoriev I.V."/>
            <person name="Debuchy R."/>
            <person name="Gladieux P."/>
            <person name="Thoren M.H."/>
            <person name="Johannesson H."/>
        </authorList>
    </citation>
    <scope>NUCLEOTIDE SEQUENCE</scope>
    <source>
        <strain evidence="9">PSN324</strain>
    </source>
</reference>
<feature type="chain" id="PRO_5043474275" description="BZIP domain-containing protein" evidence="8">
    <location>
        <begin position="16"/>
        <end position="383"/>
    </location>
</feature>
<feature type="signal peptide" evidence="8">
    <location>
        <begin position="1"/>
        <end position="15"/>
    </location>
</feature>
<evidence type="ECO:0000256" key="2">
    <source>
        <dbReference type="ARBA" id="ARBA00007163"/>
    </source>
</evidence>
<dbReference type="InterPro" id="IPR046347">
    <property type="entry name" value="bZIP_sf"/>
</dbReference>
<evidence type="ECO:0000256" key="8">
    <source>
        <dbReference type="SAM" id="SignalP"/>
    </source>
</evidence>
<dbReference type="GO" id="GO:0000976">
    <property type="term" value="F:transcription cis-regulatory region binding"/>
    <property type="evidence" value="ECO:0007669"/>
    <property type="project" value="InterPro"/>
</dbReference>
<evidence type="ECO:0000313" key="10">
    <source>
        <dbReference type="Proteomes" id="UP001321749"/>
    </source>
</evidence>
<comment type="similarity">
    <text evidence="2">Belongs to the bZIP family.</text>
</comment>
<evidence type="ECO:0000256" key="1">
    <source>
        <dbReference type="ARBA" id="ARBA00004123"/>
    </source>
</evidence>
<dbReference type="Gene3D" id="1.20.5.170">
    <property type="match status" value="1"/>
</dbReference>
<comment type="subcellular location">
    <subcellularLocation>
        <location evidence="1">Nucleus</location>
    </subcellularLocation>
</comment>
<evidence type="ECO:0000256" key="3">
    <source>
        <dbReference type="ARBA" id="ARBA00023015"/>
    </source>
</evidence>